<dbReference type="EMBL" id="JAIVGD010000013">
    <property type="protein sequence ID" value="KAH0760997.1"/>
    <property type="molecule type" value="Genomic_DNA"/>
</dbReference>
<evidence type="ECO:0000313" key="1">
    <source>
        <dbReference type="EMBL" id="KAH0760997.1"/>
    </source>
</evidence>
<accession>A0ABQ7VAA9</accession>
<reference evidence="1 2" key="1">
    <citation type="journal article" date="2021" name="bioRxiv">
        <title>Chromosome-scale and haplotype-resolved genome assembly of a tetraploid potato cultivar.</title>
        <authorList>
            <person name="Sun H."/>
            <person name="Jiao W.-B."/>
            <person name="Krause K."/>
            <person name="Campoy J.A."/>
            <person name="Goel M."/>
            <person name="Folz-Donahue K."/>
            <person name="Kukat C."/>
            <person name="Huettel B."/>
            <person name="Schneeberger K."/>
        </authorList>
    </citation>
    <scope>NUCLEOTIDE SEQUENCE [LARGE SCALE GENOMIC DNA]</scope>
    <source>
        <strain evidence="1">SolTubOtavaFocal</strain>
        <tissue evidence="1">Leaves</tissue>
    </source>
</reference>
<protein>
    <submittedName>
        <fullName evidence="1">Uncharacterized protein</fullName>
    </submittedName>
</protein>
<dbReference type="Proteomes" id="UP000826656">
    <property type="component" value="Unassembled WGS sequence"/>
</dbReference>
<keyword evidence="2" id="KW-1185">Reference proteome</keyword>
<name>A0ABQ7VAA9_SOLTU</name>
<sequence>METYRRPLMVESIEQSLNLMVFPSFSSFSVVISGEVTWCGSDIIEKGKRDVRGGGTTAYPPIFAPNPADFKVKKTSIGVAILNFCWRRR</sequence>
<comment type="caution">
    <text evidence="1">The sequence shown here is derived from an EMBL/GenBank/DDBJ whole genome shotgun (WGS) entry which is preliminary data.</text>
</comment>
<proteinExistence type="predicted"/>
<evidence type="ECO:0000313" key="2">
    <source>
        <dbReference type="Proteomes" id="UP000826656"/>
    </source>
</evidence>
<organism evidence="1 2">
    <name type="scientific">Solanum tuberosum</name>
    <name type="common">Potato</name>
    <dbReference type="NCBI Taxonomy" id="4113"/>
    <lineage>
        <taxon>Eukaryota</taxon>
        <taxon>Viridiplantae</taxon>
        <taxon>Streptophyta</taxon>
        <taxon>Embryophyta</taxon>
        <taxon>Tracheophyta</taxon>
        <taxon>Spermatophyta</taxon>
        <taxon>Magnoliopsida</taxon>
        <taxon>eudicotyledons</taxon>
        <taxon>Gunneridae</taxon>
        <taxon>Pentapetalae</taxon>
        <taxon>asterids</taxon>
        <taxon>lamiids</taxon>
        <taxon>Solanales</taxon>
        <taxon>Solanaceae</taxon>
        <taxon>Solanoideae</taxon>
        <taxon>Solaneae</taxon>
        <taxon>Solanum</taxon>
    </lineage>
</organism>
<gene>
    <name evidence="1" type="ORF">KY290_017070</name>
</gene>